<proteinExistence type="predicted"/>
<evidence type="ECO:0000313" key="2">
    <source>
        <dbReference type="Proteomes" id="UP001057452"/>
    </source>
</evidence>
<dbReference type="Proteomes" id="UP001057452">
    <property type="component" value="Chromosome 21"/>
</dbReference>
<evidence type="ECO:0000313" key="1">
    <source>
        <dbReference type="EMBL" id="KAI4805742.1"/>
    </source>
</evidence>
<dbReference type="EMBL" id="CM043805">
    <property type="protein sequence ID" value="KAI4805742.1"/>
    <property type="molecule type" value="Genomic_DNA"/>
</dbReference>
<protein>
    <submittedName>
        <fullName evidence="1">Uncharacterized protein</fullName>
    </submittedName>
</protein>
<reference evidence="1" key="1">
    <citation type="submission" date="2022-05" db="EMBL/GenBank/DDBJ databases">
        <title>Chromosome-level genome of Chaenocephalus aceratus.</title>
        <authorList>
            <person name="Park H."/>
        </authorList>
    </citation>
    <scope>NUCLEOTIDE SEQUENCE</scope>
    <source>
        <strain evidence="1">KU_202001</strain>
    </source>
</reference>
<gene>
    <name evidence="1" type="ORF">KUCAC02_010340</name>
</gene>
<organism evidence="1 2">
    <name type="scientific">Chaenocephalus aceratus</name>
    <name type="common">Blackfin icefish</name>
    <name type="synonym">Chaenichthys aceratus</name>
    <dbReference type="NCBI Taxonomy" id="36190"/>
    <lineage>
        <taxon>Eukaryota</taxon>
        <taxon>Metazoa</taxon>
        <taxon>Chordata</taxon>
        <taxon>Craniata</taxon>
        <taxon>Vertebrata</taxon>
        <taxon>Euteleostomi</taxon>
        <taxon>Actinopterygii</taxon>
        <taxon>Neopterygii</taxon>
        <taxon>Teleostei</taxon>
        <taxon>Neoteleostei</taxon>
        <taxon>Acanthomorphata</taxon>
        <taxon>Eupercaria</taxon>
        <taxon>Perciformes</taxon>
        <taxon>Notothenioidei</taxon>
        <taxon>Channichthyidae</taxon>
        <taxon>Chaenocephalus</taxon>
    </lineage>
</organism>
<name>A0ACB9W001_CHAAC</name>
<accession>A0ACB9W001</accession>
<keyword evidence="2" id="KW-1185">Reference proteome</keyword>
<comment type="caution">
    <text evidence="1">The sequence shown here is derived from an EMBL/GenBank/DDBJ whole genome shotgun (WGS) entry which is preliminary data.</text>
</comment>
<sequence>MIRRQNPKERGRKRRLQTSWPLRSRNPAVRADLQSMVTLYFSDKRSVIEQEELALQDSSFLSFCPKWSKIQKQHKRKEFSGSAHRLQFALRAIELLKQMTAFKGEAKAVKLFCETYQDRGAGEAAAKGRHTRGSGGHLVGSALSLRKMV</sequence>